<keyword evidence="3" id="KW-1185">Reference proteome</keyword>
<keyword evidence="1" id="KW-0472">Membrane</keyword>
<keyword evidence="1" id="KW-1133">Transmembrane helix</keyword>
<feature type="transmembrane region" description="Helical" evidence="1">
    <location>
        <begin position="6"/>
        <end position="27"/>
    </location>
</feature>
<proteinExistence type="predicted"/>
<sequence>MSNFQLAGIILFMVGLVPFTIAGLIFLRYDCPNWNASLLRDTSWSWWVRKIGFEGILADPKSRWWCGIGFSICVSGFVLLVVSTIPLGTLVPFIALLGLLFGIRSFVAKGRQ</sequence>
<dbReference type="Proteomes" id="UP001597349">
    <property type="component" value="Unassembled WGS sequence"/>
</dbReference>
<dbReference type="EMBL" id="JBHUGY010000072">
    <property type="protein sequence ID" value="MFD2058287.1"/>
    <property type="molecule type" value="Genomic_DNA"/>
</dbReference>
<evidence type="ECO:0000313" key="2">
    <source>
        <dbReference type="EMBL" id="MFD2058287.1"/>
    </source>
</evidence>
<gene>
    <name evidence="2" type="ORF">ACFSQT_35945</name>
</gene>
<evidence type="ECO:0008006" key="4">
    <source>
        <dbReference type="Google" id="ProtNLM"/>
    </source>
</evidence>
<name>A0ABW4WRR5_9HYPH</name>
<keyword evidence="1" id="KW-0812">Transmembrane</keyword>
<evidence type="ECO:0000256" key="1">
    <source>
        <dbReference type="SAM" id="Phobius"/>
    </source>
</evidence>
<evidence type="ECO:0000313" key="3">
    <source>
        <dbReference type="Proteomes" id="UP001597349"/>
    </source>
</evidence>
<accession>A0ABW4WRR5</accession>
<organism evidence="2 3">
    <name type="scientific">Mesorhizobium calcicola</name>
    <dbReference type="NCBI Taxonomy" id="1300310"/>
    <lineage>
        <taxon>Bacteria</taxon>
        <taxon>Pseudomonadati</taxon>
        <taxon>Pseudomonadota</taxon>
        <taxon>Alphaproteobacteria</taxon>
        <taxon>Hyphomicrobiales</taxon>
        <taxon>Phyllobacteriaceae</taxon>
        <taxon>Mesorhizobium</taxon>
    </lineage>
</organism>
<feature type="transmembrane region" description="Helical" evidence="1">
    <location>
        <begin position="64"/>
        <end position="83"/>
    </location>
</feature>
<feature type="transmembrane region" description="Helical" evidence="1">
    <location>
        <begin position="89"/>
        <end position="107"/>
    </location>
</feature>
<protein>
    <recommendedName>
        <fullName evidence="4">Transmembrane protein</fullName>
    </recommendedName>
</protein>
<comment type="caution">
    <text evidence="2">The sequence shown here is derived from an EMBL/GenBank/DDBJ whole genome shotgun (WGS) entry which is preliminary data.</text>
</comment>
<dbReference type="RefSeq" id="WP_379026781.1">
    <property type="nucleotide sequence ID" value="NZ_JBHUGY010000072.1"/>
</dbReference>
<reference evidence="3" key="1">
    <citation type="journal article" date="2019" name="Int. J. Syst. Evol. Microbiol.">
        <title>The Global Catalogue of Microorganisms (GCM) 10K type strain sequencing project: providing services to taxonomists for standard genome sequencing and annotation.</title>
        <authorList>
            <consortium name="The Broad Institute Genomics Platform"/>
            <consortium name="The Broad Institute Genome Sequencing Center for Infectious Disease"/>
            <person name="Wu L."/>
            <person name="Ma J."/>
        </authorList>
    </citation>
    <scope>NUCLEOTIDE SEQUENCE [LARGE SCALE GENOMIC DNA]</scope>
    <source>
        <strain evidence="3">CGMCC 1.16226</strain>
    </source>
</reference>